<organism evidence="21 22">
    <name type="scientific">Brassica carinata</name>
    <name type="common">Ethiopian mustard</name>
    <name type="synonym">Abyssinian cabbage</name>
    <dbReference type="NCBI Taxonomy" id="52824"/>
    <lineage>
        <taxon>Eukaryota</taxon>
        <taxon>Viridiplantae</taxon>
        <taxon>Streptophyta</taxon>
        <taxon>Embryophyta</taxon>
        <taxon>Tracheophyta</taxon>
        <taxon>Spermatophyta</taxon>
        <taxon>Magnoliopsida</taxon>
        <taxon>eudicotyledons</taxon>
        <taxon>Gunneridae</taxon>
        <taxon>Pentapetalae</taxon>
        <taxon>rosids</taxon>
        <taxon>malvids</taxon>
        <taxon>Brassicales</taxon>
        <taxon>Brassicaceae</taxon>
        <taxon>Brassiceae</taxon>
        <taxon>Brassica</taxon>
    </lineage>
</organism>
<evidence type="ECO:0000256" key="14">
    <source>
        <dbReference type="ARBA" id="ARBA00047558"/>
    </source>
</evidence>
<comment type="caution">
    <text evidence="21">The sequence shown here is derived from an EMBL/GenBank/DDBJ whole genome shotgun (WGS) entry which is preliminary data.</text>
</comment>
<feature type="signal peptide" evidence="18">
    <location>
        <begin position="1"/>
        <end position="28"/>
    </location>
</feature>
<dbReference type="InterPro" id="IPR008271">
    <property type="entry name" value="Ser/Thr_kinase_AS"/>
</dbReference>
<dbReference type="Pfam" id="PF01657">
    <property type="entry name" value="Stress-antifung"/>
    <property type="match status" value="2"/>
</dbReference>
<dbReference type="PROSITE" id="PS51473">
    <property type="entry name" value="GNK2"/>
    <property type="match status" value="2"/>
</dbReference>
<evidence type="ECO:0000256" key="6">
    <source>
        <dbReference type="ARBA" id="ARBA00022737"/>
    </source>
</evidence>
<evidence type="ECO:0000256" key="2">
    <source>
        <dbReference type="ARBA" id="ARBA00022527"/>
    </source>
</evidence>
<dbReference type="CDD" id="cd14066">
    <property type="entry name" value="STKc_IRAK"/>
    <property type="match status" value="1"/>
</dbReference>
<dbReference type="Pfam" id="PF00069">
    <property type="entry name" value="Pkinase"/>
    <property type="match status" value="1"/>
</dbReference>
<dbReference type="InterPro" id="IPR024438">
    <property type="entry name" value="Staygreen"/>
</dbReference>
<dbReference type="PROSITE" id="PS00108">
    <property type="entry name" value="PROTEIN_KINASE_ST"/>
    <property type="match status" value="1"/>
</dbReference>
<feature type="domain" description="Gnk2-homologous" evidence="20">
    <location>
        <begin position="142"/>
        <end position="251"/>
    </location>
</feature>
<evidence type="ECO:0000256" key="7">
    <source>
        <dbReference type="ARBA" id="ARBA00022741"/>
    </source>
</evidence>
<keyword evidence="2" id="KW-0723">Serine/threonine-protein kinase</keyword>
<dbReference type="Gene3D" id="3.30.430.20">
    <property type="entry name" value="Gnk2 domain, C-X8-C-X2-C motif"/>
    <property type="match status" value="2"/>
</dbReference>
<name>A0A8X7NW50_BRACI</name>
<evidence type="ECO:0000259" key="20">
    <source>
        <dbReference type="PROSITE" id="PS51473"/>
    </source>
</evidence>
<accession>A0A8X7NW50</accession>
<dbReference type="OrthoDB" id="688481at2759"/>
<dbReference type="InterPro" id="IPR000719">
    <property type="entry name" value="Prot_kinase_dom"/>
</dbReference>
<evidence type="ECO:0000256" key="17">
    <source>
        <dbReference type="SAM" id="Phobius"/>
    </source>
</evidence>
<keyword evidence="7" id="KW-0547">Nucleotide-binding</keyword>
<dbReference type="Pfam" id="PF12638">
    <property type="entry name" value="Staygreen"/>
    <property type="match status" value="1"/>
</dbReference>
<evidence type="ECO:0000256" key="15">
    <source>
        <dbReference type="ARBA" id="ARBA00047951"/>
    </source>
</evidence>
<evidence type="ECO:0000256" key="16">
    <source>
        <dbReference type="SAM" id="MobiDB-lite"/>
    </source>
</evidence>
<comment type="catalytic activity">
    <reaction evidence="14">
        <text>L-seryl-[protein] + ATP = O-phospho-L-seryl-[protein] + ADP + H(+)</text>
        <dbReference type="Rhea" id="RHEA:17989"/>
        <dbReference type="Rhea" id="RHEA-COMP:9863"/>
        <dbReference type="Rhea" id="RHEA-COMP:11604"/>
        <dbReference type="ChEBI" id="CHEBI:15378"/>
        <dbReference type="ChEBI" id="CHEBI:29999"/>
        <dbReference type="ChEBI" id="CHEBI:30616"/>
        <dbReference type="ChEBI" id="CHEBI:83421"/>
        <dbReference type="ChEBI" id="CHEBI:456216"/>
    </reaction>
</comment>
<comment type="subcellular location">
    <subcellularLocation>
        <location evidence="1">Membrane</location>
        <topology evidence="1">Single-pass membrane protein</topology>
    </subcellularLocation>
</comment>
<keyword evidence="5 18" id="KW-0732">Signal</keyword>
<gene>
    <name evidence="21" type="ORF">Bca52824_090764</name>
</gene>
<keyword evidence="13" id="KW-0325">Glycoprotein</keyword>
<sequence length="949" mass="106960">MINNKSFLFSVILCFLLTIKTSVILVSAQDQQHCLAKGSFNTDSTFNKNRLLLLSSLPSNVTSHNSFFYNSSLGQDRDRIYAVAMCIPDTETEDCSNCVKTTSDGLIKTCPNSTEAFHWSGDETTLCFVRYSTRSFIGSPDMDPRQILPNATNIRSNLTDFYGIWQDLMLRMVDSASSRHYEAETRPLTNTSSGEWMMIYTIMQCTSDVSNAECNTCLRNSVGDYQNCCRGKQGGLVTRPNCIFRCEFYPFYGAFRNVSPPAMKDVSSTVKIVVPTLVVASLLILAVVGYALYRRRKKKNKDILRETYQELDTAEVDALSSLKFEFRVIQAATSDFSEENKLGEGGFGPVYQGKLQNGQEIPVKRLALGSRQGEEEFKNEVLLLSKLQHRNLVKLLGFCLKGEERLLIYEFVPNSSLDHFIFEVVKQDQSLSLKASWTTRYKIIENIARGILYLHEDSRLKIIHRDLKPSNILLDYQMNTKISDFGMARLFESDDQTQGITTSRVMGTYGYMPPEYIAQGRLSVKTDVYSYGVIVLEIVCGRKNNSFQPSGVAFHAWTNWRGDRALDIVDSVITENVSRSEMMKCISIGLLCVQESVTRRPNMNSVVHWLKSNSVSLPVPSTPAYVVHSNSVEASRVSQSTVNVSITELEPLTLNRKRTLGSVRQVRDQGSVRAAETRERVEMCSLTTSLLLPTTKLKPAYSDNRSNSKSSLFLTNRRSKRNNQSLVPMARLFGPAIFESSKLKVLFLGVDEKKHPSTLPRTYTLTHSDITAKLTLAISHSINNSQLQGWANRLYRDEVVAEWKKLKGKMSLHVHCHISGGHFLLDLFAKFRYYIFCKELPVVLKAFVHGDVNLLNRHPELQEALVWVYFHSNVNEFNRVECWGPLWEATSPDGHRTQTLPERQCADECSCCAPPVSSIPWSHSLSNQGVDGLSGTQGEGMSIPNPEKL</sequence>
<keyword evidence="4 17" id="KW-0812">Transmembrane</keyword>
<keyword evidence="6" id="KW-0677">Repeat</keyword>
<dbReference type="FunFam" id="3.30.430.20:FF:000003">
    <property type="entry name" value="Cysteine-rich RLK (RECEPTOR-like protein kinase) 10"/>
    <property type="match status" value="1"/>
</dbReference>
<feature type="region of interest" description="Disordered" evidence="16">
    <location>
        <begin position="930"/>
        <end position="949"/>
    </location>
</feature>
<evidence type="ECO:0000313" key="21">
    <source>
        <dbReference type="EMBL" id="KAG2240446.1"/>
    </source>
</evidence>
<keyword evidence="22" id="KW-1185">Reference proteome</keyword>
<dbReference type="FunFam" id="1.10.510.10:FF:000129">
    <property type="entry name" value="cysteine-rich receptor-like protein kinase 10"/>
    <property type="match status" value="1"/>
</dbReference>
<dbReference type="Gene3D" id="1.10.510.10">
    <property type="entry name" value="Transferase(Phosphotransferase) domain 1"/>
    <property type="match status" value="1"/>
</dbReference>
<dbReference type="InterPro" id="IPR002902">
    <property type="entry name" value="GNK2"/>
</dbReference>
<dbReference type="PANTHER" id="PTHR27002">
    <property type="entry name" value="RECEPTOR-LIKE SERINE/THREONINE-PROTEIN KINASE SD1-8"/>
    <property type="match status" value="1"/>
</dbReference>
<dbReference type="CDD" id="cd23509">
    <property type="entry name" value="Gnk2-like"/>
    <property type="match status" value="2"/>
</dbReference>
<evidence type="ECO:0000256" key="10">
    <source>
        <dbReference type="ARBA" id="ARBA00022989"/>
    </source>
</evidence>
<dbReference type="Gene3D" id="3.30.200.20">
    <property type="entry name" value="Phosphorylase Kinase, domain 1"/>
    <property type="match status" value="1"/>
</dbReference>
<dbReference type="AlphaFoldDB" id="A0A8X7NW50"/>
<evidence type="ECO:0000256" key="5">
    <source>
        <dbReference type="ARBA" id="ARBA00022729"/>
    </source>
</evidence>
<dbReference type="SUPFAM" id="SSF56112">
    <property type="entry name" value="Protein kinase-like (PK-like)"/>
    <property type="match status" value="1"/>
</dbReference>
<keyword evidence="8" id="KW-0418">Kinase</keyword>
<evidence type="ECO:0000256" key="3">
    <source>
        <dbReference type="ARBA" id="ARBA00022679"/>
    </source>
</evidence>
<dbReference type="FunFam" id="3.30.430.20:FF:000007">
    <property type="entry name" value="Cysteine-rich receptor-like protein kinase 11"/>
    <property type="match status" value="1"/>
</dbReference>
<evidence type="ECO:0000256" key="11">
    <source>
        <dbReference type="ARBA" id="ARBA00023136"/>
    </source>
</evidence>
<dbReference type="PROSITE" id="PS50011">
    <property type="entry name" value="PROTEIN_KINASE_DOM"/>
    <property type="match status" value="1"/>
</dbReference>
<evidence type="ECO:0000256" key="8">
    <source>
        <dbReference type="ARBA" id="ARBA00022777"/>
    </source>
</evidence>
<dbReference type="GO" id="GO:0004674">
    <property type="term" value="F:protein serine/threonine kinase activity"/>
    <property type="evidence" value="ECO:0007669"/>
    <property type="project" value="UniProtKB-KW"/>
</dbReference>
<feature type="domain" description="Gnk2-homologous" evidence="20">
    <location>
        <begin position="28"/>
        <end position="136"/>
    </location>
</feature>
<evidence type="ECO:0000256" key="1">
    <source>
        <dbReference type="ARBA" id="ARBA00004167"/>
    </source>
</evidence>
<dbReference type="GO" id="GO:0005886">
    <property type="term" value="C:plasma membrane"/>
    <property type="evidence" value="ECO:0007669"/>
    <property type="project" value="TreeGrafter"/>
</dbReference>
<evidence type="ECO:0000256" key="12">
    <source>
        <dbReference type="ARBA" id="ARBA00023170"/>
    </source>
</evidence>
<dbReference type="GO" id="GO:0006979">
    <property type="term" value="P:response to oxidative stress"/>
    <property type="evidence" value="ECO:0007669"/>
    <property type="project" value="UniProtKB-ARBA"/>
</dbReference>
<reference evidence="21 22" key="1">
    <citation type="submission" date="2020-02" db="EMBL/GenBank/DDBJ databases">
        <authorList>
            <person name="Ma Q."/>
            <person name="Huang Y."/>
            <person name="Song X."/>
            <person name="Pei D."/>
        </authorList>
    </citation>
    <scope>NUCLEOTIDE SEQUENCE [LARGE SCALE GENOMIC DNA]</scope>
    <source>
        <strain evidence="21">Sxm20200214</strain>
        <tissue evidence="21">Leaf</tissue>
    </source>
</reference>
<comment type="catalytic activity">
    <reaction evidence="15">
        <text>L-threonyl-[protein] + ATP = O-phospho-L-threonyl-[protein] + ADP + H(+)</text>
        <dbReference type="Rhea" id="RHEA:46608"/>
        <dbReference type="Rhea" id="RHEA-COMP:11060"/>
        <dbReference type="Rhea" id="RHEA-COMP:11605"/>
        <dbReference type="ChEBI" id="CHEBI:15378"/>
        <dbReference type="ChEBI" id="CHEBI:30013"/>
        <dbReference type="ChEBI" id="CHEBI:30616"/>
        <dbReference type="ChEBI" id="CHEBI:61977"/>
        <dbReference type="ChEBI" id="CHEBI:456216"/>
    </reaction>
</comment>
<keyword evidence="11 17" id="KW-0472">Membrane</keyword>
<keyword evidence="12" id="KW-0675">Receptor</keyword>
<feature type="chain" id="PRO_5036491729" evidence="18">
    <location>
        <begin position="29"/>
        <end position="949"/>
    </location>
</feature>
<dbReference type="GO" id="GO:0005524">
    <property type="term" value="F:ATP binding"/>
    <property type="evidence" value="ECO:0007669"/>
    <property type="project" value="UniProtKB-KW"/>
</dbReference>
<keyword evidence="3" id="KW-0808">Transferase</keyword>
<evidence type="ECO:0000256" key="13">
    <source>
        <dbReference type="ARBA" id="ARBA00023180"/>
    </source>
</evidence>
<protein>
    <submittedName>
        <fullName evidence="21">Uncharacterized protein</fullName>
    </submittedName>
</protein>
<dbReference type="FunFam" id="3.30.200.20:FF:000142">
    <property type="entry name" value="Cysteine-rich receptor-like protein kinase 10"/>
    <property type="match status" value="1"/>
</dbReference>
<dbReference type="SMART" id="SM00220">
    <property type="entry name" value="S_TKc"/>
    <property type="match status" value="1"/>
</dbReference>
<dbReference type="InterPro" id="IPR038408">
    <property type="entry name" value="GNK2_sf"/>
</dbReference>
<evidence type="ECO:0000256" key="18">
    <source>
        <dbReference type="SAM" id="SignalP"/>
    </source>
</evidence>
<dbReference type="PANTHER" id="PTHR27002:SF1006">
    <property type="entry name" value="PROTEIN KINASE DOMAIN-CONTAINING PROTEIN"/>
    <property type="match status" value="1"/>
</dbReference>
<evidence type="ECO:0000313" key="22">
    <source>
        <dbReference type="Proteomes" id="UP000886595"/>
    </source>
</evidence>
<dbReference type="Proteomes" id="UP000886595">
    <property type="component" value="Unassembled WGS sequence"/>
</dbReference>
<feature type="transmembrane region" description="Helical" evidence="17">
    <location>
        <begin position="272"/>
        <end position="293"/>
    </location>
</feature>
<evidence type="ECO:0000259" key="19">
    <source>
        <dbReference type="PROSITE" id="PS50011"/>
    </source>
</evidence>
<evidence type="ECO:0000256" key="9">
    <source>
        <dbReference type="ARBA" id="ARBA00022840"/>
    </source>
</evidence>
<dbReference type="EMBL" id="JAAMPC010001581">
    <property type="protein sequence ID" value="KAG2240446.1"/>
    <property type="molecule type" value="Genomic_DNA"/>
</dbReference>
<feature type="domain" description="Protein kinase" evidence="19">
    <location>
        <begin position="336"/>
        <end position="610"/>
    </location>
</feature>
<keyword evidence="9" id="KW-0067">ATP-binding</keyword>
<proteinExistence type="predicted"/>
<keyword evidence="10 17" id="KW-1133">Transmembrane helix</keyword>
<evidence type="ECO:0000256" key="4">
    <source>
        <dbReference type="ARBA" id="ARBA00022692"/>
    </source>
</evidence>
<dbReference type="InterPro" id="IPR011009">
    <property type="entry name" value="Kinase-like_dom_sf"/>
</dbReference>